<dbReference type="GO" id="GO:0016787">
    <property type="term" value="F:hydrolase activity"/>
    <property type="evidence" value="ECO:0007669"/>
    <property type="project" value="UniProtKB-KW"/>
</dbReference>
<evidence type="ECO:0000313" key="9">
    <source>
        <dbReference type="EMBL" id="CAJ0598888.1"/>
    </source>
</evidence>
<dbReference type="InterPro" id="IPR027806">
    <property type="entry name" value="HARBI1_dom"/>
</dbReference>
<comment type="caution">
    <text evidence="9">The sequence shown here is derived from an EMBL/GenBank/DDBJ whole genome shotgun (WGS) entry which is preliminary data.</text>
</comment>
<evidence type="ECO:0000256" key="3">
    <source>
        <dbReference type="ARBA" id="ARBA00006958"/>
    </source>
</evidence>
<dbReference type="PANTHER" id="PTHR22930">
    <property type="match status" value="1"/>
</dbReference>
<feature type="domain" description="DDE Tnp4" evidence="8">
    <location>
        <begin position="150"/>
        <end position="303"/>
    </location>
</feature>
<keyword evidence="6" id="KW-0378">Hydrolase</keyword>
<organism evidence="9 10">
    <name type="scientific">Cylicocyclus nassatus</name>
    <name type="common">Nematode worm</name>
    <dbReference type="NCBI Taxonomy" id="53992"/>
    <lineage>
        <taxon>Eukaryota</taxon>
        <taxon>Metazoa</taxon>
        <taxon>Ecdysozoa</taxon>
        <taxon>Nematoda</taxon>
        <taxon>Chromadorea</taxon>
        <taxon>Rhabditida</taxon>
        <taxon>Rhabditina</taxon>
        <taxon>Rhabditomorpha</taxon>
        <taxon>Strongyloidea</taxon>
        <taxon>Strongylidae</taxon>
        <taxon>Cylicocyclus</taxon>
    </lineage>
</organism>
<protein>
    <recommendedName>
        <fullName evidence="8">DDE Tnp4 domain-containing protein</fullName>
    </recommendedName>
</protein>
<comment type="similarity">
    <text evidence="3">Belongs to the HARBI1 family.</text>
</comment>
<sequence>MAAILFNVRQQRQRNIRYNRLHPSSVFEQNDRIFYSKYRFRLEDVKKIVRMLAPLLPDSGLEPWEISKEDQVLITLRYLATNSHQTVIGDCFGVCQKAVSDVVARVVDALNHPTIEARFLRFCPSDEAWCLRRSREIARISRFTNVIGCVDGCLIRIQRPIHFGNHYYCRKACCAINMIAIVDARARFMYINCGFAGRHHDSFIWQHSQAAAEFEEARARPGYRLLGDAGFANSRSVMAPYRERATQNDARKRRFNREHAKARRVVEQAFGALKRRFAILHNITRIQPPKLQKVVKACVILYNIGIHLGTHKGQSLSPIPQGFMTHPPDNEENEMNFDVDFNTDLHIAVAIVRHYPSVRDIVASAEIYAACVAKGLGRSTATYKAISSVFLDALEVYL</sequence>
<evidence type="ECO:0000256" key="4">
    <source>
        <dbReference type="ARBA" id="ARBA00022722"/>
    </source>
</evidence>
<evidence type="ECO:0000256" key="7">
    <source>
        <dbReference type="ARBA" id="ARBA00023242"/>
    </source>
</evidence>
<keyword evidence="7" id="KW-0539">Nucleus</keyword>
<dbReference type="PANTHER" id="PTHR22930:SF289">
    <property type="entry name" value="DDE TNP4 DOMAIN-CONTAINING PROTEIN-RELATED"/>
    <property type="match status" value="1"/>
</dbReference>
<evidence type="ECO:0000256" key="1">
    <source>
        <dbReference type="ARBA" id="ARBA00001968"/>
    </source>
</evidence>
<proteinExistence type="inferred from homology"/>
<evidence type="ECO:0000256" key="6">
    <source>
        <dbReference type="ARBA" id="ARBA00022801"/>
    </source>
</evidence>
<reference evidence="9" key="1">
    <citation type="submission" date="2023-07" db="EMBL/GenBank/DDBJ databases">
        <authorList>
            <consortium name="CYATHOMIX"/>
        </authorList>
    </citation>
    <scope>NUCLEOTIDE SEQUENCE</scope>
    <source>
        <strain evidence="9">N/A</strain>
    </source>
</reference>
<keyword evidence="10" id="KW-1185">Reference proteome</keyword>
<dbReference type="Proteomes" id="UP001176961">
    <property type="component" value="Unassembled WGS sequence"/>
</dbReference>
<keyword evidence="5" id="KW-0479">Metal-binding</keyword>
<dbReference type="GO" id="GO:0004518">
    <property type="term" value="F:nuclease activity"/>
    <property type="evidence" value="ECO:0007669"/>
    <property type="project" value="UniProtKB-KW"/>
</dbReference>
<evidence type="ECO:0000256" key="5">
    <source>
        <dbReference type="ARBA" id="ARBA00022723"/>
    </source>
</evidence>
<evidence type="ECO:0000313" key="10">
    <source>
        <dbReference type="Proteomes" id="UP001176961"/>
    </source>
</evidence>
<dbReference type="GO" id="GO:0046872">
    <property type="term" value="F:metal ion binding"/>
    <property type="evidence" value="ECO:0007669"/>
    <property type="project" value="UniProtKB-KW"/>
</dbReference>
<evidence type="ECO:0000256" key="2">
    <source>
        <dbReference type="ARBA" id="ARBA00004123"/>
    </source>
</evidence>
<comment type="cofactor">
    <cofactor evidence="1">
        <name>a divalent metal cation</name>
        <dbReference type="ChEBI" id="CHEBI:60240"/>
    </cofactor>
</comment>
<name>A0AA36GV62_CYLNA</name>
<dbReference type="EMBL" id="CATQJL010000223">
    <property type="protein sequence ID" value="CAJ0598888.1"/>
    <property type="molecule type" value="Genomic_DNA"/>
</dbReference>
<accession>A0AA36GV62</accession>
<evidence type="ECO:0000259" key="8">
    <source>
        <dbReference type="Pfam" id="PF13359"/>
    </source>
</evidence>
<gene>
    <name evidence="9" type="ORF">CYNAS_LOCUS10871</name>
</gene>
<dbReference type="AlphaFoldDB" id="A0AA36GV62"/>
<dbReference type="InterPro" id="IPR045249">
    <property type="entry name" value="HARBI1-like"/>
</dbReference>
<keyword evidence="4" id="KW-0540">Nuclease</keyword>
<comment type="subcellular location">
    <subcellularLocation>
        <location evidence="2">Nucleus</location>
    </subcellularLocation>
</comment>
<dbReference type="GO" id="GO:0005634">
    <property type="term" value="C:nucleus"/>
    <property type="evidence" value="ECO:0007669"/>
    <property type="project" value="UniProtKB-SubCell"/>
</dbReference>
<dbReference type="Pfam" id="PF13359">
    <property type="entry name" value="DDE_Tnp_4"/>
    <property type="match status" value="1"/>
</dbReference>